<evidence type="ECO:0000259" key="6">
    <source>
        <dbReference type="PROSITE" id="PS50110"/>
    </source>
</evidence>
<accession>A0A9D6V6X5</accession>
<dbReference type="PANTHER" id="PTHR43547">
    <property type="entry name" value="TWO-COMPONENT HISTIDINE KINASE"/>
    <property type="match status" value="1"/>
</dbReference>
<dbReference type="EC" id="2.7.13.3" evidence="2"/>
<dbReference type="Proteomes" id="UP000807825">
    <property type="component" value="Unassembled WGS sequence"/>
</dbReference>
<dbReference type="InterPro" id="IPR035965">
    <property type="entry name" value="PAS-like_dom_sf"/>
</dbReference>
<keyword evidence="3 4" id="KW-0597">Phosphoprotein</keyword>
<proteinExistence type="predicted"/>
<dbReference type="SMART" id="SM00448">
    <property type="entry name" value="REC"/>
    <property type="match status" value="1"/>
</dbReference>
<protein>
    <recommendedName>
        <fullName evidence="2">histidine kinase</fullName>
        <ecNumber evidence="2">2.7.13.3</ecNumber>
    </recommendedName>
</protein>
<dbReference type="SUPFAM" id="SSF55874">
    <property type="entry name" value="ATPase domain of HSP90 chaperone/DNA topoisomerase II/histidine kinase"/>
    <property type="match status" value="1"/>
</dbReference>
<dbReference type="GO" id="GO:0000155">
    <property type="term" value="F:phosphorelay sensor kinase activity"/>
    <property type="evidence" value="ECO:0007669"/>
    <property type="project" value="TreeGrafter"/>
</dbReference>
<dbReference type="PRINTS" id="PR00344">
    <property type="entry name" value="BCTRLSENSOR"/>
</dbReference>
<dbReference type="Gene3D" id="3.30.450.20">
    <property type="entry name" value="PAS domain"/>
    <property type="match status" value="1"/>
</dbReference>
<dbReference type="AlphaFoldDB" id="A0A9D6V6X5"/>
<comment type="catalytic activity">
    <reaction evidence="1">
        <text>ATP + protein L-histidine = ADP + protein N-phospho-L-histidine.</text>
        <dbReference type="EC" id="2.7.13.3"/>
    </reaction>
</comment>
<feature type="domain" description="Response regulatory" evidence="6">
    <location>
        <begin position="379"/>
        <end position="499"/>
    </location>
</feature>
<dbReference type="PROSITE" id="PS50109">
    <property type="entry name" value="HIS_KIN"/>
    <property type="match status" value="1"/>
</dbReference>
<dbReference type="CDD" id="cd17546">
    <property type="entry name" value="REC_hyHK_CKI1_RcsC-like"/>
    <property type="match status" value="1"/>
</dbReference>
<dbReference type="Gene3D" id="3.30.565.10">
    <property type="entry name" value="Histidine kinase-like ATPase, C-terminal domain"/>
    <property type="match status" value="1"/>
</dbReference>
<dbReference type="PROSITE" id="PS50110">
    <property type="entry name" value="RESPONSE_REGULATORY"/>
    <property type="match status" value="1"/>
</dbReference>
<dbReference type="InterPro" id="IPR036890">
    <property type="entry name" value="HATPase_C_sf"/>
</dbReference>
<sequence>MSIPVPDYYRFLFEQCSDGVGILSPAWQIMDINPAFSEIFGVSKSKIAGTKFCSLFSDPSACNSLFAEMQQRGSLTNFPLKAITQNGVHVDCAVDSRIFSNQSGNISAYQVVFHVAHDGKKSSDRVIYEERLKAFGEMAGAAAHNFRNLLQIIVSGTRIALSNLESGNLAETKTSLEQLLGNMRSAGETARLLSHFANVKREKGKQPGRLFDLSQTVQKAIDMSLAWLETDPQREGIKIDLTSGLQPGLMVKGVQNDVLEAVINLIWNAADALPHGGKILVKSNLEGAQAVLRVKDNGVGIAKEHFDKIFQPFWTTKGMMAKGLGLTGSYGIISSHRGEITVESELGKGTTFIVKLPLAEQARAVTRIQQVQGIDFSYRILVVDDLEPLLRVLRGGLAQRGQVVFSALSGKEALEIFAANELDVVICDLAMPEMNGWQVGKAIKKACQERGIPKPLFLMLTGWSEELDREDRLADSGVDRVVEKPVDMPNLIKVIRELVQGKK</sequence>
<evidence type="ECO:0000256" key="1">
    <source>
        <dbReference type="ARBA" id="ARBA00000085"/>
    </source>
</evidence>
<dbReference type="InterPro" id="IPR001789">
    <property type="entry name" value="Sig_transdc_resp-reg_receiver"/>
</dbReference>
<dbReference type="InterPro" id="IPR000014">
    <property type="entry name" value="PAS"/>
</dbReference>
<evidence type="ECO:0000313" key="8">
    <source>
        <dbReference type="Proteomes" id="UP000807825"/>
    </source>
</evidence>
<evidence type="ECO:0000259" key="5">
    <source>
        <dbReference type="PROSITE" id="PS50109"/>
    </source>
</evidence>
<dbReference type="EMBL" id="JACRDE010000550">
    <property type="protein sequence ID" value="MBI5252009.1"/>
    <property type="molecule type" value="Genomic_DNA"/>
</dbReference>
<gene>
    <name evidence="7" type="ORF">HY912_21150</name>
</gene>
<dbReference type="InterPro" id="IPR011006">
    <property type="entry name" value="CheY-like_superfamily"/>
</dbReference>
<dbReference type="SUPFAM" id="SSF55785">
    <property type="entry name" value="PYP-like sensor domain (PAS domain)"/>
    <property type="match status" value="1"/>
</dbReference>
<comment type="caution">
    <text evidence="7">The sequence shown here is derived from an EMBL/GenBank/DDBJ whole genome shotgun (WGS) entry which is preliminary data.</text>
</comment>
<dbReference type="SMART" id="SM00091">
    <property type="entry name" value="PAS"/>
    <property type="match status" value="1"/>
</dbReference>
<dbReference type="Pfam" id="PF02518">
    <property type="entry name" value="HATPase_c"/>
    <property type="match status" value="1"/>
</dbReference>
<dbReference type="PANTHER" id="PTHR43547:SF2">
    <property type="entry name" value="HYBRID SIGNAL TRANSDUCTION HISTIDINE KINASE C"/>
    <property type="match status" value="1"/>
</dbReference>
<evidence type="ECO:0000256" key="4">
    <source>
        <dbReference type="PROSITE-ProRule" id="PRU00169"/>
    </source>
</evidence>
<feature type="domain" description="Histidine kinase" evidence="5">
    <location>
        <begin position="141"/>
        <end position="360"/>
    </location>
</feature>
<dbReference type="InterPro" id="IPR005467">
    <property type="entry name" value="His_kinase_dom"/>
</dbReference>
<feature type="modified residue" description="4-aspartylphosphate" evidence="4">
    <location>
        <position position="428"/>
    </location>
</feature>
<evidence type="ECO:0000256" key="2">
    <source>
        <dbReference type="ARBA" id="ARBA00012438"/>
    </source>
</evidence>
<dbReference type="Gene3D" id="3.40.50.2300">
    <property type="match status" value="1"/>
</dbReference>
<organism evidence="7 8">
    <name type="scientific">Desulfomonile tiedjei</name>
    <dbReference type="NCBI Taxonomy" id="2358"/>
    <lineage>
        <taxon>Bacteria</taxon>
        <taxon>Pseudomonadati</taxon>
        <taxon>Thermodesulfobacteriota</taxon>
        <taxon>Desulfomonilia</taxon>
        <taxon>Desulfomonilales</taxon>
        <taxon>Desulfomonilaceae</taxon>
        <taxon>Desulfomonile</taxon>
    </lineage>
</organism>
<reference evidence="7" key="1">
    <citation type="submission" date="2020-07" db="EMBL/GenBank/DDBJ databases">
        <title>Huge and variable diversity of episymbiotic CPR bacteria and DPANN archaea in groundwater ecosystems.</title>
        <authorList>
            <person name="He C.Y."/>
            <person name="Keren R."/>
            <person name="Whittaker M."/>
            <person name="Farag I.F."/>
            <person name="Doudna J."/>
            <person name="Cate J.H.D."/>
            <person name="Banfield J.F."/>
        </authorList>
    </citation>
    <scope>NUCLEOTIDE SEQUENCE</scope>
    <source>
        <strain evidence="7">NC_groundwater_1664_Pr3_B-0.1um_52_9</strain>
    </source>
</reference>
<name>A0A9D6V6X5_9BACT</name>
<dbReference type="SMART" id="SM00387">
    <property type="entry name" value="HATPase_c"/>
    <property type="match status" value="1"/>
</dbReference>
<dbReference type="CDD" id="cd00130">
    <property type="entry name" value="PAS"/>
    <property type="match status" value="1"/>
</dbReference>
<dbReference type="Gene3D" id="1.10.287.130">
    <property type="match status" value="1"/>
</dbReference>
<dbReference type="InterPro" id="IPR003594">
    <property type="entry name" value="HATPase_dom"/>
</dbReference>
<evidence type="ECO:0000313" key="7">
    <source>
        <dbReference type="EMBL" id="MBI5252009.1"/>
    </source>
</evidence>
<dbReference type="Pfam" id="PF00072">
    <property type="entry name" value="Response_reg"/>
    <property type="match status" value="1"/>
</dbReference>
<dbReference type="SUPFAM" id="SSF52172">
    <property type="entry name" value="CheY-like"/>
    <property type="match status" value="1"/>
</dbReference>
<dbReference type="InterPro" id="IPR004358">
    <property type="entry name" value="Sig_transdc_His_kin-like_C"/>
</dbReference>
<dbReference type="Pfam" id="PF13188">
    <property type="entry name" value="PAS_8"/>
    <property type="match status" value="1"/>
</dbReference>
<evidence type="ECO:0000256" key="3">
    <source>
        <dbReference type="ARBA" id="ARBA00022553"/>
    </source>
</evidence>